<dbReference type="InterPro" id="IPR017871">
    <property type="entry name" value="ABC_transporter-like_CS"/>
</dbReference>
<dbReference type="CDD" id="cd03256">
    <property type="entry name" value="ABC_PhnC_transporter"/>
    <property type="match status" value="1"/>
</dbReference>
<evidence type="ECO:0000259" key="7">
    <source>
        <dbReference type="PROSITE" id="PS50893"/>
    </source>
</evidence>
<dbReference type="RefSeq" id="WP_011872571.1">
    <property type="nucleotide sequence ID" value="NZ_JADOEL010000030.1"/>
</dbReference>
<dbReference type="SUPFAM" id="SSF52540">
    <property type="entry name" value="P-loop containing nucleoside triphosphate hydrolases"/>
    <property type="match status" value="1"/>
</dbReference>
<name>A0ABS0EY42_9BURK</name>
<gene>
    <name evidence="8" type="primary">phnC</name>
    <name evidence="8" type="ORF">IXC47_18900</name>
</gene>
<evidence type="ECO:0000256" key="4">
    <source>
        <dbReference type="ARBA" id="ARBA00022840"/>
    </source>
</evidence>
<comment type="caution">
    <text evidence="8">The sequence shown here is derived from an EMBL/GenBank/DDBJ whole genome shotgun (WGS) entry which is preliminary data.</text>
</comment>
<dbReference type="SMART" id="SM00382">
    <property type="entry name" value="AAA"/>
    <property type="match status" value="1"/>
</dbReference>
<dbReference type="InterPro" id="IPR050086">
    <property type="entry name" value="MetN_ABC_transporter-like"/>
</dbReference>
<evidence type="ECO:0000313" key="8">
    <source>
        <dbReference type="EMBL" id="MBF8179754.1"/>
    </source>
</evidence>
<dbReference type="Proteomes" id="UP000657372">
    <property type="component" value="Unassembled WGS sequence"/>
</dbReference>
<keyword evidence="5" id="KW-1278">Translocase</keyword>
<dbReference type="InterPro" id="IPR003593">
    <property type="entry name" value="AAA+_ATPase"/>
</dbReference>
<dbReference type="InterPro" id="IPR012693">
    <property type="entry name" value="ABC_transpr_PhnC"/>
</dbReference>
<protein>
    <submittedName>
        <fullName evidence="8">Phosphonate ABC transporter ATP-binding protein</fullName>
    </submittedName>
</protein>
<accession>A0ABS0EY42</accession>
<feature type="domain" description="ABC transporter" evidence="7">
    <location>
        <begin position="2"/>
        <end position="243"/>
    </location>
</feature>
<evidence type="ECO:0000256" key="3">
    <source>
        <dbReference type="ARBA" id="ARBA00022741"/>
    </source>
</evidence>
<dbReference type="EMBL" id="JADOEL010000030">
    <property type="protein sequence ID" value="MBF8179754.1"/>
    <property type="molecule type" value="Genomic_DNA"/>
</dbReference>
<dbReference type="InterPro" id="IPR003439">
    <property type="entry name" value="ABC_transporter-like_ATP-bd"/>
</dbReference>
<reference evidence="8 9" key="1">
    <citation type="submission" date="2020-11" db="EMBL/GenBank/DDBJ databases">
        <title>WGS of Herminiimonas contaminans strain Marseille-Q4544 isolated from planarians Schmidtea mediterranea.</title>
        <authorList>
            <person name="Kangale L."/>
        </authorList>
    </citation>
    <scope>NUCLEOTIDE SEQUENCE [LARGE SCALE GENOMIC DNA]</scope>
    <source>
        <strain evidence="8 9">Marseille-Q4544</strain>
    </source>
</reference>
<dbReference type="Pfam" id="PF00005">
    <property type="entry name" value="ABC_tran"/>
    <property type="match status" value="1"/>
</dbReference>
<keyword evidence="2" id="KW-1003">Cell membrane</keyword>
<dbReference type="PROSITE" id="PS50893">
    <property type="entry name" value="ABC_TRANSPORTER_2"/>
    <property type="match status" value="1"/>
</dbReference>
<evidence type="ECO:0000256" key="1">
    <source>
        <dbReference type="ARBA" id="ARBA00022448"/>
    </source>
</evidence>
<sequence length="262" mass="28699">MIQLNDVSVRYGDTYALRSTSLKLHKGQFTVLLGASGAGKSTLLRCINMMCQPSAGTIDVVGLGLLQNRRVLQAHRRQTGMVFQQHQLIARRTALQNVLMGRLGYHTTLRSLFPLSQEEQRIGLRALDRVGLLHKALTRVDQLSGGQQQRVGIARALTQQPKLILADEPVASLDPATSEKVLEILRQICKEDGISAVVSLHQVDLALKYSDRIVGLAHGKVMFDAVPTDLNENVLAALYDAKPSTVSEVPTMPFASILNLSM</sequence>
<dbReference type="PROSITE" id="PS00211">
    <property type="entry name" value="ABC_TRANSPORTER_1"/>
    <property type="match status" value="1"/>
</dbReference>
<keyword evidence="1" id="KW-0813">Transport</keyword>
<keyword evidence="4 8" id="KW-0067">ATP-binding</keyword>
<keyword evidence="9" id="KW-1185">Reference proteome</keyword>
<dbReference type="PANTHER" id="PTHR43166">
    <property type="entry name" value="AMINO ACID IMPORT ATP-BINDING PROTEIN"/>
    <property type="match status" value="1"/>
</dbReference>
<evidence type="ECO:0000256" key="6">
    <source>
        <dbReference type="ARBA" id="ARBA00023136"/>
    </source>
</evidence>
<dbReference type="PANTHER" id="PTHR43166:SF6">
    <property type="entry name" value="PHOSPHONATES IMPORT ATP-BINDING PROTEIN PHNC"/>
    <property type="match status" value="1"/>
</dbReference>
<dbReference type="NCBIfam" id="TIGR02315">
    <property type="entry name" value="ABC_phnC"/>
    <property type="match status" value="1"/>
</dbReference>
<keyword evidence="6" id="KW-0472">Membrane</keyword>
<proteinExistence type="predicted"/>
<keyword evidence="3" id="KW-0547">Nucleotide-binding</keyword>
<dbReference type="InterPro" id="IPR027417">
    <property type="entry name" value="P-loop_NTPase"/>
</dbReference>
<dbReference type="Gene3D" id="3.40.50.300">
    <property type="entry name" value="P-loop containing nucleotide triphosphate hydrolases"/>
    <property type="match status" value="1"/>
</dbReference>
<dbReference type="GO" id="GO:0005524">
    <property type="term" value="F:ATP binding"/>
    <property type="evidence" value="ECO:0007669"/>
    <property type="project" value="UniProtKB-KW"/>
</dbReference>
<organism evidence="8 9">
    <name type="scientific">Herminiimonas contaminans</name>
    <dbReference type="NCBI Taxonomy" id="1111140"/>
    <lineage>
        <taxon>Bacteria</taxon>
        <taxon>Pseudomonadati</taxon>
        <taxon>Pseudomonadota</taxon>
        <taxon>Betaproteobacteria</taxon>
        <taxon>Burkholderiales</taxon>
        <taxon>Oxalobacteraceae</taxon>
        <taxon>Herminiimonas</taxon>
    </lineage>
</organism>
<evidence type="ECO:0000313" key="9">
    <source>
        <dbReference type="Proteomes" id="UP000657372"/>
    </source>
</evidence>
<evidence type="ECO:0000256" key="5">
    <source>
        <dbReference type="ARBA" id="ARBA00022967"/>
    </source>
</evidence>
<evidence type="ECO:0000256" key="2">
    <source>
        <dbReference type="ARBA" id="ARBA00022475"/>
    </source>
</evidence>